<evidence type="ECO:0000313" key="6">
    <source>
        <dbReference type="Proteomes" id="UP000297609"/>
    </source>
</evidence>
<comment type="cofactor">
    <cofactor evidence="1">
        <name>pyridoxal 5'-phosphate</name>
        <dbReference type="ChEBI" id="CHEBI:597326"/>
    </cofactor>
</comment>
<dbReference type="Proteomes" id="UP000297609">
    <property type="component" value="Unassembled WGS sequence"/>
</dbReference>
<comment type="caution">
    <text evidence="5">The sequence shown here is derived from an EMBL/GenBank/DDBJ whole genome shotgun (WGS) entry which is preliminary data.</text>
</comment>
<name>A0A4R9JUQ2_9LEPT</name>
<dbReference type="AlphaFoldDB" id="A0A4R9JUQ2"/>
<proteinExistence type="inferred from homology"/>
<dbReference type="OrthoDB" id="346024at2"/>
<dbReference type="InterPro" id="IPR027278">
    <property type="entry name" value="ACCD_DCysDesulf"/>
</dbReference>
<dbReference type="PANTHER" id="PTHR43780">
    <property type="entry name" value="1-AMINOCYCLOPROPANE-1-CARBOXYLATE DEAMINASE-RELATED"/>
    <property type="match status" value="1"/>
</dbReference>
<evidence type="ECO:0000256" key="3">
    <source>
        <dbReference type="ARBA" id="ARBA00022898"/>
    </source>
</evidence>
<gene>
    <name evidence="5" type="ORF">EHQ59_05605</name>
</gene>
<dbReference type="Gene3D" id="3.40.50.1100">
    <property type="match status" value="2"/>
</dbReference>
<dbReference type="PANTHER" id="PTHR43780:SF2">
    <property type="entry name" value="1-AMINOCYCLOPROPANE-1-CARBOXYLATE DEAMINASE-RELATED"/>
    <property type="match status" value="1"/>
</dbReference>
<protein>
    <submittedName>
        <fullName evidence="5">1-aminocyclopropane-1-carboxylate deaminase</fullName>
    </submittedName>
</protein>
<keyword evidence="3 4" id="KW-0663">Pyridoxal phosphate</keyword>
<dbReference type="GO" id="GO:0019148">
    <property type="term" value="F:D-cysteine desulfhydrase activity"/>
    <property type="evidence" value="ECO:0007669"/>
    <property type="project" value="TreeGrafter"/>
</dbReference>
<comment type="similarity">
    <text evidence="2">Belongs to the ACC deaminase/D-cysteine desulfhydrase family.</text>
</comment>
<dbReference type="SUPFAM" id="SSF53686">
    <property type="entry name" value="Tryptophan synthase beta subunit-like PLP-dependent enzymes"/>
    <property type="match status" value="1"/>
</dbReference>
<evidence type="ECO:0000256" key="2">
    <source>
        <dbReference type="ARBA" id="ARBA00008639"/>
    </source>
</evidence>
<evidence type="ECO:0000313" key="5">
    <source>
        <dbReference type="EMBL" id="TGL55083.1"/>
    </source>
</evidence>
<evidence type="ECO:0000256" key="4">
    <source>
        <dbReference type="PIRSR" id="PIRSR006278-2"/>
    </source>
</evidence>
<evidence type="ECO:0000256" key="1">
    <source>
        <dbReference type="ARBA" id="ARBA00001933"/>
    </source>
</evidence>
<organism evidence="5 6">
    <name type="scientific">Leptospira kemamanensis</name>
    <dbReference type="NCBI Taxonomy" id="2484942"/>
    <lineage>
        <taxon>Bacteria</taxon>
        <taxon>Pseudomonadati</taxon>
        <taxon>Spirochaetota</taxon>
        <taxon>Spirochaetia</taxon>
        <taxon>Leptospirales</taxon>
        <taxon>Leptospiraceae</taxon>
        <taxon>Leptospira</taxon>
    </lineage>
</organism>
<dbReference type="PIRSF" id="PIRSF006278">
    <property type="entry name" value="ACCD_DCysDesulf"/>
    <property type="match status" value="1"/>
</dbReference>
<dbReference type="InterPro" id="IPR036052">
    <property type="entry name" value="TrpB-like_PALP_sf"/>
</dbReference>
<reference evidence="5" key="1">
    <citation type="journal article" date="2019" name="PLoS Negl. Trop. Dis.">
        <title>Revisiting the worldwide diversity of Leptospira species in the environment.</title>
        <authorList>
            <person name="Vincent A.T."/>
            <person name="Schiettekatte O."/>
            <person name="Bourhy P."/>
            <person name="Veyrier F.J."/>
            <person name="Picardeau M."/>
        </authorList>
    </citation>
    <scope>NUCLEOTIDE SEQUENCE [LARGE SCALE GENOMIC DNA]</scope>
    <source>
        <strain evidence="5">201702454</strain>
    </source>
</reference>
<keyword evidence="6" id="KW-1185">Reference proteome</keyword>
<feature type="modified residue" description="N6-(pyridoxal phosphate)lysine" evidence="4">
    <location>
        <position position="48"/>
    </location>
</feature>
<sequence>MQMEAKSSHQPKFPDRFPELPLRLANLPEFPNFFMIRDDLLPLGFGTKWRKAFGIQENAKEKAVKEILLWGAVHGNYLASFSTIFRSLGFFVTTIGYSKDPHLKTYNERLVQSHSHSFHCYANRKLALEAFVQMSSRFAGLVLPEFGVHPNQILGLKQLWSNLETKIQSLLKDSEYKTSPNEPQAILVLEIGSGVSFLSAYDYFRNSQVRVQGVMIGEKKDSWLSRTKKLQMKLGLQPVPIPEENVMEVEGKLPSSYLTIGETERNQKENPYQEAQKGMGFGKGQNHYKDWIFEFYQKNEIILESMYSAKTLFHFLKIQNERMVYDSGIPIFYLHQGGQIQHLDLVFPKTRVLP</sequence>
<dbReference type="EMBL" id="RQGG01000013">
    <property type="protein sequence ID" value="TGL55083.1"/>
    <property type="molecule type" value="Genomic_DNA"/>
</dbReference>
<accession>A0A4R9JUQ2</accession>